<organism evidence="2 3">
    <name type="scientific">Phenylobacterium conjunctum</name>
    <dbReference type="NCBI Taxonomy" id="1298959"/>
    <lineage>
        <taxon>Bacteria</taxon>
        <taxon>Pseudomonadati</taxon>
        <taxon>Pseudomonadota</taxon>
        <taxon>Alphaproteobacteria</taxon>
        <taxon>Caulobacterales</taxon>
        <taxon>Caulobacteraceae</taxon>
        <taxon>Phenylobacterium</taxon>
    </lineage>
</organism>
<keyword evidence="3" id="KW-1185">Reference proteome</keyword>
<gene>
    <name evidence="2" type="ORF">ACFQ27_02365</name>
</gene>
<protein>
    <submittedName>
        <fullName evidence="2">Copper-binding protein</fullName>
    </submittedName>
</protein>
<dbReference type="InterPro" id="IPR021647">
    <property type="entry name" value="CusF_Ec"/>
</dbReference>
<dbReference type="Gene3D" id="2.40.50.320">
    <property type="entry name" value="Copper binding periplasmic protein CusF"/>
    <property type="match status" value="1"/>
</dbReference>
<dbReference type="EMBL" id="JBHTLQ010000003">
    <property type="protein sequence ID" value="MFD1189409.1"/>
    <property type="molecule type" value="Genomic_DNA"/>
</dbReference>
<comment type="caution">
    <text evidence="2">The sequence shown here is derived from an EMBL/GenBank/DDBJ whole genome shotgun (WGS) entry which is preliminary data.</text>
</comment>
<feature type="chain" id="PRO_5045929376" evidence="1">
    <location>
        <begin position="20"/>
        <end position="108"/>
    </location>
</feature>
<reference evidence="3" key="1">
    <citation type="journal article" date="2019" name="Int. J. Syst. Evol. Microbiol.">
        <title>The Global Catalogue of Microorganisms (GCM) 10K type strain sequencing project: providing services to taxonomists for standard genome sequencing and annotation.</title>
        <authorList>
            <consortium name="The Broad Institute Genomics Platform"/>
            <consortium name="The Broad Institute Genome Sequencing Center for Infectious Disease"/>
            <person name="Wu L."/>
            <person name="Ma J."/>
        </authorList>
    </citation>
    <scope>NUCLEOTIDE SEQUENCE [LARGE SCALE GENOMIC DNA]</scope>
    <source>
        <strain evidence="3">CCUG 55074</strain>
    </source>
</reference>
<evidence type="ECO:0000313" key="3">
    <source>
        <dbReference type="Proteomes" id="UP001597216"/>
    </source>
</evidence>
<evidence type="ECO:0000313" key="2">
    <source>
        <dbReference type="EMBL" id="MFD1189409.1"/>
    </source>
</evidence>
<dbReference type="Pfam" id="PF11604">
    <property type="entry name" value="CusF_Ec"/>
    <property type="match status" value="1"/>
</dbReference>
<dbReference type="RefSeq" id="WP_374347662.1">
    <property type="nucleotide sequence ID" value="NZ_JBHTLQ010000003.1"/>
</dbReference>
<accession>A0ABW3SWV8</accession>
<dbReference type="InterPro" id="IPR042230">
    <property type="entry name" value="CusF_sf"/>
</dbReference>
<proteinExistence type="predicted"/>
<feature type="signal peptide" evidence="1">
    <location>
        <begin position="1"/>
        <end position="19"/>
    </location>
</feature>
<sequence>MKLPILAVVAALAAAPALAQGMDGHAGHHMAAEDAPASAQGTGVIRKLDAKTGALTLQHGPIAALGWPAMTMPFQAKPELLAGLKVGQSVTFTVEAGEPPVITAIKAN</sequence>
<dbReference type="Proteomes" id="UP001597216">
    <property type="component" value="Unassembled WGS sequence"/>
</dbReference>
<evidence type="ECO:0000256" key="1">
    <source>
        <dbReference type="SAM" id="SignalP"/>
    </source>
</evidence>
<name>A0ABW3SWV8_9CAUL</name>
<keyword evidence="1" id="KW-0732">Signal</keyword>